<comment type="caution">
    <text evidence="1">The sequence shown here is derived from an EMBL/GenBank/DDBJ whole genome shotgun (WGS) entry which is preliminary data.</text>
</comment>
<accession>A0AAD8LWJ3</accession>
<sequence length="203" mass="23075">MRGEKSKKKITLAVLVTLIVAALSGFGFSLNFHPPASLFDTSTNVTPPLLHFPRLKLDRHLSAAQPSSPEGREKHRLNTSNVWQRRNRNLEKIEARLGLGLQIKEAINRDDEPDPDYLPTGPMYRNAKAFHRSYLEMEKQFKVYIYEEGDPPIFHTAPSHGVLGLEGIFINEMEQNQFRTRDPDKAQTMSMLLPRNAHTGTEA</sequence>
<organism evidence="1 2">
    <name type="scientific">Heracleum sosnowskyi</name>
    <dbReference type="NCBI Taxonomy" id="360622"/>
    <lineage>
        <taxon>Eukaryota</taxon>
        <taxon>Viridiplantae</taxon>
        <taxon>Streptophyta</taxon>
        <taxon>Embryophyta</taxon>
        <taxon>Tracheophyta</taxon>
        <taxon>Spermatophyta</taxon>
        <taxon>Magnoliopsida</taxon>
        <taxon>eudicotyledons</taxon>
        <taxon>Gunneridae</taxon>
        <taxon>Pentapetalae</taxon>
        <taxon>asterids</taxon>
        <taxon>campanulids</taxon>
        <taxon>Apiales</taxon>
        <taxon>Apiaceae</taxon>
        <taxon>Apioideae</taxon>
        <taxon>apioid superclade</taxon>
        <taxon>Tordylieae</taxon>
        <taxon>Tordyliinae</taxon>
        <taxon>Heracleum</taxon>
    </lineage>
</organism>
<evidence type="ECO:0000313" key="1">
    <source>
        <dbReference type="EMBL" id="KAK1351676.1"/>
    </source>
</evidence>
<dbReference type="Proteomes" id="UP001237642">
    <property type="component" value="Unassembled WGS sequence"/>
</dbReference>
<protein>
    <submittedName>
        <fullName evidence="1">Uncharacterized protein</fullName>
    </submittedName>
</protein>
<keyword evidence="2" id="KW-1185">Reference proteome</keyword>
<proteinExistence type="predicted"/>
<evidence type="ECO:0000313" key="2">
    <source>
        <dbReference type="Proteomes" id="UP001237642"/>
    </source>
</evidence>
<reference evidence="1" key="2">
    <citation type="submission" date="2023-05" db="EMBL/GenBank/DDBJ databases">
        <authorList>
            <person name="Schelkunov M.I."/>
        </authorList>
    </citation>
    <scope>NUCLEOTIDE SEQUENCE</scope>
    <source>
        <strain evidence="1">Hsosn_3</strain>
        <tissue evidence="1">Leaf</tissue>
    </source>
</reference>
<gene>
    <name evidence="1" type="ORF">POM88_054135</name>
</gene>
<dbReference type="AlphaFoldDB" id="A0AAD8LWJ3"/>
<name>A0AAD8LWJ3_9APIA</name>
<reference evidence="1" key="1">
    <citation type="submission" date="2023-02" db="EMBL/GenBank/DDBJ databases">
        <title>Genome of toxic invasive species Heracleum sosnowskyi carries increased number of genes despite the absence of recent whole-genome duplications.</title>
        <authorList>
            <person name="Schelkunov M."/>
            <person name="Shtratnikova V."/>
            <person name="Makarenko M."/>
            <person name="Klepikova A."/>
            <person name="Omelchenko D."/>
            <person name="Novikova G."/>
            <person name="Obukhova E."/>
            <person name="Bogdanov V."/>
            <person name="Penin A."/>
            <person name="Logacheva M."/>
        </authorList>
    </citation>
    <scope>NUCLEOTIDE SEQUENCE</scope>
    <source>
        <strain evidence="1">Hsosn_3</strain>
        <tissue evidence="1">Leaf</tissue>
    </source>
</reference>
<dbReference type="EMBL" id="JAUIZM010000028">
    <property type="protein sequence ID" value="KAK1351676.1"/>
    <property type="molecule type" value="Genomic_DNA"/>
</dbReference>